<dbReference type="EMBL" id="MFBQ01000047">
    <property type="protein sequence ID" value="OGE03589.1"/>
    <property type="molecule type" value="Genomic_DNA"/>
</dbReference>
<comment type="caution">
    <text evidence="2">The sequence shown here is derived from an EMBL/GenBank/DDBJ whole genome shotgun (WGS) entry which is preliminary data.</text>
</comment>
<dbReference type="STRING" id="1797727.A3B51_01095"/>
<keyword evidence="1" id="KW-1133">Transmembrane helix</keyword>
<protein>
    <submittedName>
        <fullName evidence="2">Uncharacterized protein</fullName>
    </submittedName>
</protein>
<keyword evidence="1" id="KW-0812">Transmembrane</keyword>
<dbReference type="AlphaFoldDB" id="A0A1F5HHL8"/>
<name>A0A1F5HHL8_9BACT</name>
<proteinExistence type="predicted"/>
<feature type="transmembrane region" description="Helical" evidence="1">
    <location>
        <begin position="20"/>
        <end position="40"/>
    </location>
</feature>
<reference evidence="2 3" key="1">
    <citation type="journal article" date="2016" name="Nat. Commun.">
        <title>Thousands of microbial genomes shed light on interconnected biogeochemical processes in an aquifer system.</title>
        <authorList>
            <person name="Anantharaman K."/>
            <person name="Brown C.T."/>
            <person name="Hug L.A."/>
            <person name="Sharon I."/>
            <person name="Castelle C.J."/>
            <person name="Probst A.J."/>
            <person name="Thomas B.C."/>
            <person name="Singh A."/>
            <person name="Wilkins M.J."/>
            <person name="Karaoz U."/>
            <person name="Brodie E.L."/>
            <person name="Williams K.H."/>
            <person name="Hubbard S.S."/>
            <person name="Banfield J.F."/>
        </authorList>
    </citation>
    <scope>NUCLEOTIDE SEQUENCE [LARGE SCALE GENOMIC DNA]</scope>
</reference>
<evidence type="ECO:0000256" key="1">
    <source>
        <dbReference type="SAM" id="Phobius"/>
    </source>
</evidence>
<sequence length="182" mass="19562">MRDLAQQNLTKRPDARSARIKILIIAAIVVGAIFVIKSRFASGGGSSLSVILQNAPNSLKAVSYGGSSVSEKGVELMTESADFRDISGDNAKATAARTYGDGSFALTVNATLPDPKGGDKYQVWLVGEEVVDAGIMDGAKNSWSLVFRDKDKYSSAYNQIWITREITTNDGKPEKHILEGSF</sequence>
<evidence type="ECO:0000313" key="3">
    <source>
        <dbReference type="Proteomes" id="UP000176780"/>
    </source>
</evidence>
<keyword evidence="1" id="KW-0472">Membrane</keyword>
<dbReference type="Proteomes" id="UP000176780">
    <property type="component" value="Unassembled WGS sequence"/>
</dbReference>
<accession>A0A1F5HHL8</accession>
<organism evidence="2 3">
    <name type="scientific">Candidatus Curtissbacteria bacterium RIFCSPLOWO2_01_FULL_41_18</name>
    <dbReference type="NCBI Taxonomy" id="1797727"/>
    <lineage>
        <taxon>Bacteria</taxon>
        <taxon>Candidatus Curtissiibacteriota</taxon>
    </lineage>
</organism>
<gene>
    <name evidence="2" type="ORF">A3B51_01095</name>
</gene>
<evidence type="ECO:0000313" key="2">
    <source>
        <dbReference type="EMBL" id="OGE03589.1"/>
    </source>
</evidence>